<feature type="transmembrane region" description="Helical" evidence="1">
    <location>
        <begin position="79"/>
        <end position="100"/>
    </location>
</feature>
<protein>
    <recommendedName>
        <fullName evidence="4">Gustatory receptor</fullName>
    </recommendedName>
</protein>
<reference evidence="2 3" key="1">
    <citation type="submission" date="2023-09" db="EMBL/GenBank/DDBJ databases">
        <title>Nesidiocoris tenuis whole genome shotgun sequence.</title>
        <authorList>
            <person name="Shibata T."/>
            <person name="Shimoda M."/>
            <person name="Kobayashi T."/>
            <person name="Uehara T."/>
        </authorList>
    </citation>
    <scope>NUCLEOTIDE SEQUENCE [LARGE SCALE GENOMIC DNA]</scope>
    <source>
        <strain evidence="2 3">Japan</strain>
    </source>
</reference>
<feature type="transmembrane region" description="Helical" evidence="1">
    <location>
        <begin position="6"/>
        <end position="25"/>
    </location>
</feature>
<keyword evidence="3" id="KW-1185">Reference proteome</keyword>
<proteinExistence type="predicted"/>
<dbReference type="EMBL" id="AP028911">
    <property type="protein sequence ID" value="BES91960.1"/>
    <property type="molecule type" value="Genomic_DNA"/>
</dbReference>
<sequence>MDFQLLALLCISCIFKMLCIGFHIYRMIAKRKKFMNLLLLCYSEDFKSNKYRKITLAGFFLWPIPLAIRQSIALELFPVLYGVAGFLDILCIFIIVMQYCTFLEIAKNRFTALRYSLYTKLCKFDKLTDAHNDVINFTRLAHSMYSQTILIEICYLGYDFMVALYDSIQTIRIHHHTRWGVCTFIYSMACLLTIYTLCRACELAQNKVNH</sequence>
<name>A0ABN7AI69_9HEMI</name>
<accession>A0ABN7AI69</accession>
<feature type="transmembrane region" description="Helical" evidence="1">
    <location>
        <begin position="179"/>
        <end position="197"/>
    </location>
</feature>
<keyword evidence="1" id="KW-1133">Transmembrane helix</keyword>
<keyword evidence="1" id="KW-0472">Membrane</keyword>
<keyword evidence="1" id="KW-0812">Transmembrane</keyword>
<evidence type="ECO:0000256" key="1">
    <source>
        <dbReference type="SAM" id="Phobius"/>
    </source>
</evidence>
<dbReference type="Proteomes" id="UP001307889">
    <property type="component" value="Chromosome 3"/>
</dbReference>
<organism evidence="2 3">
    <name type="scientific">Nesidiocoris tenuis</name>
    <dbReference type="NCBI Taxonomy" id="355587"/>
    <lineage>
        <taxon>Eukaryota</taxon>
        <taxon>Metazoa</taxon>
        <taxon>Ecdysozoa</taxon>
        <taxon>Arthropoda</taxon>
        <taxon>Hexapoda</taxon>
        <taxon>Insecta</taxon>
        <taxon>Pterygota</taxon>
        <taxon>Neoptera</taxon>
        <taxon>Paraneoptera</taxon>
        <taxon>Hemiptera</taxon>
        <taxon>Heteroptera</taxon>
        <taxon>Panheteroptera</taxon>
        <taxon>Cimicomorpha</taxon>
        <taxon>Miridae</taxon>
        <taxon>Dicyphina</taxon>
        <taxon>Nesidiocoris</taxon>
    </lineage>
</organism>
<evidence type="ECO:0008006" key="4">
    <source>
        <dbReference type="Google" id="ProtNLM"/>
    </source>
</evidence>
<feature type="transmembrane region" description="Helical" evidence="1">
    <location>
        <begin position="54"/>
        <end position="73"/>
    </location>
</feature>
<gene>
    <name evidence="2" type="ORF">NTJ_04768</name>
</gene>
<evidence type="ECO:0000313" key="3">
    <source>
        <dbReference type="Proteomes" id="UP001307889"/>
    </source>
</evidence>
<evidence type="ECO:0000313" key="2">
    <source>
        <dbReference type="EMBL" id="BES91960.1"/>
    </source>
</evidence>